<evidence type="ECO:0000313" key="3">
    <source>
        <dbReference type="Proteomes" id="UP000287033"/>
    </source>
</evidence>
<comment type="caution">
    <text evidence="2">The sequence shown here is derived from an EMBL/GenBank/DDBJ whole genome shotgun (WGS) entry which is preliminary data.</text>
</comment>
<organism evidence="2 3">
    <name type="scientific">Chiloscyllium punctatum</name>
    <name type="common">Brownbanded bambooshark</name>
    <name type="synonym">Hemiscyllium punctatum</name>
    <dbReference type="NCBI Taxonomy" id="137246"/>
    <lineage>
        <taxon>Eukaryota</taxon>
        <taxon>Metazoa</taxon>
        <taxon>Chordata</taxon>
        <taxon>Craniata</taxon>
        <taxon>Vertebrata</taxon>
        <taxon>Chondrichthyes</taxon>
        <taxon>Elasmobranchii</taxon>
        <taxon>Galeomorphii</taxon>
        <taxon>Galeoidea</taxon>
        <taxon>Orectolobiformes</taxon>
        <taxon>Hemiscylliidae</taxon>
        <taxon>Chiloscyllium</taxon>
    </lineage>
</organism>
<dbReference type="Proteomes" id="UP000287033">
    <property type="component" value="Unassembled WGS sequence"/>
</dbReference>
<dbReference type="AlphaFoldDB" id="A0A401S9N9"/>
<keyword evidence="3" id="KW-1185">Reference proteome</keyword>
<dbReference type="EMBL" id="BEZZ01000150">
    <property type="protein sequence ID" value="GCC27084.1"/>
    <property type="molecule type" value="Genomic_DNA"/>
</dbReference>
<feature type="compositionally biased region" description="Basic and acidic residues" evidence="1">
    <location>
        <begin position="40"/>
        <end position="53"/>
    </location>
</feature>
<proteinExistence type="predicted"/>
<sequence>MLEVIQSQAGLAEGPLEPDRPTPDLESEGNLRPVGPVIARKVEEQPDSGKKDSSSAAKRTSLIEIPLSSLRGPDEGEDGPENISESVSDPPGNAEQRSVGFFFKVGELLL</sequence>
<gene>
    <name evidence="2" type="ORF">chiPu_0005505</name>
</gene>
<evidence type="ECO:0000313" key="2">
    <source>
        <dbReference type="EMBL" id="GCC27084.1"/>
    </source>
</evidence>
<reference evidence="2 3" key="1">
    <citation type="journal article" date="2018" name="Nat. Ecol. Evol.">
        <title>Shark genomes provide insights into elasmobranch evolution and the origin of vertebrates.</title>
        <authorList>
            <person name="Hara Y"/>
            <person name="Yamaguchi K"/>
            <person name="Onimaru K"/>
            <person name="Kadota M"/>
            <person name="Koyanagi M"/>
            <person name="Keeley SD"/>
            <person name="Tatsumi K"/>
            <person name="Tanaka K"/>
            <person name="Motone F"/>
            <person name="Kageyama Y"/>
            <person name="Nozu R"/>
            <person name="Adachi N"/>
            <person name="Nishimura O"/>
            <person name="Nakagawa R"/>
            <person name="Tanegashima C"/>
            <person name="Kiyatake I"/>
            <person name="Matsumoto R"/>
            <person name="Murakumo K"/>
            <person name="Nishida K"/>
            <person name="Terakita A"/>
            <person name="Kuratani S"/>
            <person name="Sato K"/>
            <person name="Hyodo S Kuraku.S."/>
        </authorList>
    </citation>
    <scope>NUCLEOTIDE SEQUENCE [LARGE SCALE GENOMIC DNA]</scope>
</reference>
<feature type="region of interest" description="Disordered" evidence="1">
    <location>
        <begin position="1"/>
        <end position="98"/>
    </location>
</feature>
<protein>
    <submittedName>
        <fullName evidence="2">Uncharacterized protein</fullName>
    </submittedName>
</protein>
<accession>A0A401S9N9</accession>
<name>A0A401S9N9_CHIPU</name>
<evidence type="ECO:0000256" key="1">
    <source>
        <dbReference type="SAM" id="MobiDB-lite"/>
    </source>
</evidence>